<accession>A0ABY4H939</accession>
<dbReference type="InterPro" id="IPR022742">
    <property type="entry name" value="Hydrolase_4"/>
</dbReference>
<evidence type="ECO:0000259" key="1">
    <source>
        <dbReference type="Pfam" id="PF12146"/>
    </source>
</evidence>
<dbReference type="SUPFAM" id="SSF53474">
    <property type="entry name" value="alpha/beta-Hydrolases"/>
    <property type="match status" value="1"/>
</dbReference>
<sequence length="263" mass="30681">MKIWECEKNYQKGVIVIVHGYGDHHGRYMWLKDKCLSRGFHVVMDDLPGMGGTTRRAGHIDSFDEYVETVSRWIKESKKYNLPIFVMGHSMGGLATVRALTERELPISGVILSSPCLGLIHTPPDVLRRLIKLMNKWKPAFRVPLKNPFKKGLATRNEKVLKRDEQDPFIVTKVSVRWFKEMDKAMQKAFRHVKEVPDVPLLVLQGGSDKIVKKHDVYKWFRHLSINEKTYKEFKGLYHEVFNEPEREQVFDQAYAFLQSHVD</sequence>
<dbReference type="InterPro" id="IPR051044">
    <property type="entry name" value="MAG_DAG_Lipase"/>
</dbReference>
<dbReference type="Gene3D" id="3.40.50.1820">
    <property type="entry name" value="alpha/beta hydrolase"/>
    <property type="match status" value="1"/>
</dbReference>
<feature type="domain" description="Serine aminopeptidase S33" evidence="1">
    <location>
        <begin position="11"/>
        <end position="246"/>
    </location>
</feature>
<dbReference type="InterPro" id="IPR029058">
    <property type="entry name" value="AB_hydrolase_fold"/>
</dbReference>
<gene>
    <name evidence="2" type="ORF">MUO15_17640</name>
</gene>
<reference evidence="2" key="1">
    <citation type="submission" date="2022-04" db="EMBL/GenBank/DDBJ databases">
        <title>Halobacillus sp. isolated from saltern.</title>
        <authorList>
            <person name="Won M."/>
            <person name="Lee C.-M."/>
            <person name="Woen H.-Y."/>
            <person name="Kwon S.-W."/>
        </authorList>
    </citation>
    <scope>NUCLEOTIDE SEQUENCE</scope>
    <source>
        <strain evidence="2">SSHM10-5</strain>
    </source>
</reference>
<dbReference type="InterPro" id="IPR000073">
    <property type="entry name" value="AB_hydrolase_1"/>
</dbReference>
<evidence type="ECO:0000313" key="3">
    <source>
        <dbReference type="Proteomes" id="UP000830326"/>
    </source>
</evidence>
<dbReference type="GO" id="GO:0016787">
    <property type="term" value="F:hydrolase activity"/>
    <property type="evidence" value="ECO:0007669"/>
    <property type="project" value="UniProtKB-KW"/>
</dbReference>
<protein>
    <submittedName>
        <fullName evidence="2">Alpha/beta hydrolase</fullName>
    </submittedName>
</protein>
<evidence type="ECO:0000313" key="2">
    <source>
        <dbReference type="EMBL" id="UOR11396.1"/>
    </source>
</evidence>
<dbReference type="RefSeq" id="WP_245031347.1">
    <property type="nucleotide sequence ID" value="NZ_CP095075.1"/>
</dbReference>
<keyword evidence="3" id="KW-1185">Reference proteome</keyword>
<dbReference type="Proteomes" id="UP000830326">
    <property type="component" value="Chromosome"/>
</dbReference>
<organism evidence="2 3">
    <name type="scientific">Halobacillus amylolyticus</name>
    <dbReference type="NCBI Taxonomy" id="2932259"/>
    <lineage>
        <taxon>Bacteria</taxon>
        <taxon>Bacillati</taxon>
        <taxon>Bacillota</taxon>
        <taxon>Bacilli</taxon>
        <taxon>Bacillales</taxon>
        <taxon>Bacillaceae</taxon>
        <taxon>Halobacillus</taxon>
    </lineage>
</organism>
<dbReference type="Pfam" id="PF12146">
    <property type="entry name" value="Hydrolase_4"/>
    <property type="match status" value="1"/>
</dbReference>
<dbReference type="PANTHER" id="PTHR11614">
    <property type="entry name" value="PHOSPHOLIPASE-RELATED"/>
    <property type="match status" value="1"/>
</dbReference>
<name>A0ABY4H939_9BACI</name>
<dbReference type="EMBL" id="CP095075">
    <property type="protein sequence ID" value="UOR11396.1"/>
    <property type="molecule type" value="Genomic_DNA"/>
</dbReference>
<proteinExistence type="predicted"/>
<dbReference type="PRINTS" id="PR00111">
    <property type="entry name" value="ABHYDROLASE"/>
</dbReference>
<keyword evidence="2" id="KW-0378">Hydrolase</keyword>